<dbReference type="KEGG" id="cge:103161192"/>
<reference evidence="8" key="2">
    <citation type="journal article" date="2020" name="Biotechnol. Bioeng.">
        <title>Chromosome-scale scaffolds for the Chinese hamster reference genome assembly to facilitate the study of the CHO epigenome.</title>
        <authorList>
            <person name="Hilliard W."/>
            <person name="MacDonald M."/>
            <person name="Lee K.H."/>
        </authorList>
    </citation>
    <scope>NUCLEOTIDE SEQUENCE [LARGE SCALE GENOMIC DNA]</scope>
    <source>
        <strain evidence="8">17A/GY</strain>
    </source>
</reference>
<dbReference type="GO" id="GO:0048240">
    <property type="term" value="P:sperm capacitation"/>
    <property type="evidence" value="ECO:0007669"/>
    <property type="project" value="TreeGrafter"/>
</dbReference>
<dbReference type="SMART" id="SM00059">
    <property type="entry name" value="FN2"/>
    <property type="match status" value="2"/>
</dbReference>
<dbReference type="RefSeq" id="XP_035293041.1">
    <property type="nucleotide sequence ID" value="XM_035437150.1"/>
</dbReference>
<evidence type="ECO:0000256" key="1">
    <source>
        <dbReference type="ARBA" id="ARBA00004613"/>
    </source>
</evidence>
<feature type="disulfide bond" evidence="6">
    <location>
        <begin position="115"/>
        <end position="142"/>
    </location>
</feature>
<dbReference type="InterPro" id="IPR013806">
    <property type="entry name" value="Kringle-like"/>
</dbReference>
<evidence type="ECO:0000259" key="7">
    <source>
        <dbReference type="PROSITE" id="PS51092"/>
    </source>
</evidence>
<keyword evidence="4" id="KW-0677">Repeat</keyword>
<dbReference type="Gene3D" id="2.10.10.10">
    <property type="entry name" value="Fibronectin, type II, collagen-binding"/>
    <property type="match status" value="2"/>
</dbReference>
<dbReference type="InterPro" id="IPR000562">
    <property type="entry name" value="FN_type2_dom"/>
</dbReference>
<evidence type="ECO:0000256" key="3">
    <source>
        <dbReference type="ARBA" id="ARBA00022525"/>
    </source>
</evidence>
<evidence type="ECO:0000256" key="4">
    <source>
        <dbReference type="ARBA" id="ARBA00022737"/>
    </source>
</evidence>
<gene>
    <name evidence="9" type="primary">Bsph1</name>
</gene>
<dbReference type="PANTHER" id="PTHR22918:SF4">
    <property type="entry name" value="BINDER OF SPERM PROTEIN HOMOLOG 1"/>
    <property type="match status" value="1"/>
</dbReference>
<evidence type="ECO:0000256" key="5">
    <source>
        <dbReference type="ARBA" id="ARBA00023157"/>
    </source>
</evidence>
<accession>A0A9J7KB98</accession>
<name>A0A9J7KB98_CRIGR</name>
<proteinExistence type="inferred from homology"/>
<reference evidence="9" key="3">
    <citation type="submission" date="2025-08" db="UniProtKB">
        <authorList>
            <consortium name="RefSeq"/>
        </authorList>
    </citation>
    <scope>IDENTIFICATION</scope>
    <source>
        <strain evidence="9">17A/GY</strain>
        <tissue evidence="9">Liver</tissue>
    </source>
</reference>
<evidence type="ECO:0000313" key="9">
    <source>
        <dbReference type="RefSeq" id="XP_035305080.1"/>
    </source>
</evidence>
<dbReference type="InterPro" id="IPR036943">
    <property type="entry name" value="FN_type2_sf"/>
</dbReference>
<feature type="disulfide bond" evidence="6">
    <location>
        <begin position="101"/>
        <end position="127"/>
    </location>
</feature>
<dbReference type="GO" id="GO:0005576">
    <property type="term" value="C:extracellular region"/>
    <property type="evidence" value="ECO:0007669"/>
    <property type="project" value="UniProtKB-SubCell"/>
</dbReference>
<dbReference type="GeneID" id="103161192"/>
<keyword evidence="3" id="KW-0964">Secreted</keyword>
<keyword evidence="8" id="KW-1185">Reference proteome</keyword>
<sequence length="143" mass="16789">MASSSNTDYGHQQPSATAQATNTIMAIGGSTPMGIYYYSPTADSIIRKSEIEDADCVFPFWYRHEIFYDCVNFNARHKWCSLNTTFQGFWKYCSFSDYAQCSFPFWFRNMIYWDCTEDGEVFGKKWCSLTPNFNKDQTWKYCK</sequence>
<dbReference type="InterPro" id="IPR051666">
    <property type="entry name" value="SP_Capacitation_Regulator"/>
</dbReference>
<evidence type="ECO:0000256" key="6">
    <source>
        <dbReference type="PROSITE-ProRule" id="PRU00479"/>
    </source>
</evidence>
<dbReference type="PRINTS" id="PR00013">
    <property type="entry name" value="FNTYPEII"/>
</dbReference>
<dbReference type="SUPFAM" id="SSF57440">
    <property type="entry name" value="Kringle-like"/>
    <property type="match status" value="2"/>
</dbReference>
<dbReference type="GO" id="GO:0008201">
    <property type="term" value="F:heparin binding"/>
    <property type="evidence" value="ECO:0007669"/>
    <property type="project" value="TreeGrafter"/>
</dbReference>
<comment type="similarity">
    <text evidence="2">Belongs to the seminal plasma protein family.</text>
</comment>
<dbReference type="Pfam" id="PF00040">
    <property type="entry name" value="fn2"/>
    <property type="match status" value="2"/>
</dbReference>
<dbReference type="OrthoDB" id="5987067at2759"/>
<dbReference type="Proteomes" id="UP001108280">
    <property type="component" value="Chromosome 9"/>
</dbReference>
<protein>
    <submittedName>
        <fullName evidence="9">Binder of sperm protein homolog 1</fullName>
    </submittedName>
</protein>
<dbReference type="CDD" id="cd00062">
    <property type="entry name" value="FN2"/>
    <property type="match status" value="1"/>
</dbReference>
<dbReference type="AlphaFoldDB" id="A0A9J7KB98"/>
<comment type="subcellular location">
    <subcellularLocation>
        <location evidence="1">Secreted</location>
    </subcellularLocation>
</comment>
<dbReference type="PROSITE" id="PS00023">
    <property type="entry name" value="FN2_1"/>
    <property type="match status" value="1"/>
</dbReference>
<reference evidence="8" key="1">
    <citation type="journal article" date="2018" name="Biotechnol. Bioeng.">
        <title>A reference genome of the Chinese hamster based on a hybrid assembly strategy.</title>
        <authorList>
            <person name="Rupp O."/>
            <person name="MacDonald M.L."/>
            <person name="Li S."/>
            <person name="Dhiman H."/>
            <person name="Polson S."/>
            <person name="Griep S."/>
            <person name="Heffner K."/>
            <person name="Hernandez I."/>
            <person name="Brinkrolf K."/>
            <person name="Jadhav V."/>
            <person name="Samoudi M."/>
            <person name="Hao H."/>
            <person name="Kingham B."/>
            <person name="Goesmann A."/>
            <person name="Betenbaugh M.J."/>
            <person name="Lewis N.E."/>
            <person name="Borth N."/>
            <person name="Lee K.H."/>
        </authorList>
    </citation>
    <scope>NUCLEOTIDE SEQUENCE [LARGE SCALE GENOMIC DNA]</scope>
    <source>
        <strain evidence="8">17A/GY</strain>
    </source>
</reference>
<dbReference type="GO" id="GO:0009986">
    <property type="term" value="C:cell surface"/>
    <property type="evidence" value="ECO:0007669"/>
    <property type="project" value="TreeGrafter"/>
</dbReference>
<comment type="caution">
    <text evidence="6">Lacks conserved residue(s) required for the propagation of feature annotation.</text>
</comment>
<dbReference type="PROSITE" id="PS51092">
    <property type="entry name" value="FN2_2"/>
    <property type="match status" value="2"/>
</dbReference>
<dbReference type="CTD" id="100131137"/>
<dbReference type="RefSeq" id="XP_035305080.1">
    <property type="nucleotide sequence ID" value="XM_035449189.1"/>
</dbReference>
<dbReference type="FunFam" id="2.10.10.10:FF:000003">
    <property type="entry name" value="binder of sperm protein homolog 1"/>
    <property type="match status" value="1"/>
</dbReference>
<organism evidence="8 9">
    <name type="scientific">Cricetulus griseus</name>
    <name type="common">Chinese hamster</name>
    <name type="synonym">Cricetulus barabensis griseus</name>
    <dbReference type="NCBI Taxonomy" id="10029"/>
    <lineage>
        <taxon>Eukaryota</taxon>
        <taxon>Metazoa</taxon>
        <taxon>Chordata</taxon>
        <taxon>Craniata</taxon>
        <taxon>Vertebrata</taxon>
        <taxon>Euteleostomi</taxon>
        <taxon>Mammalia</taxon>
        <taxon>Eutheria</taxon>
        <taxon>Euarchontoglires</taxon>
        <taxon>Glires</taxon>
        <taxon>Rodentia</taxon>
        <taxon>Myomorpha</taxon>
        <taxon>Muroidea</taxon>
        <taxon>Cricetidae</taxon>
        <taxon>Cricetinae</taxon>
        <taxon>Cricetulus</taxon>
    </lineage>
</organism>
<keyword evidence="5 6" id="KW-1015">Disulfide bond</keyword>
<evidence type="ECO:0000313" key="8">
    <source>
        <dbReference type="Proteomes" id="UP001108280"/>
    </source>
</evidence>
<feature type="domain" description="Fibronectin type-II" evidence="7">
    <location>
        <begin position="51"/>
        <end position="95"/>
    </location>
</feature>
<evidence type="ECO:0000256" key="2">
    <source>
        <dbReference type="ARBA" id="ARBA00010011"/>
    </source>
</evidence>
<feature type="domain" description="Fibronectin type-II" evidence="7">
    <location>
        <begin position="96"/>
        <end position="143"/>
    </location>
</feature>
<dbReference type="PANTHER" id="PTHR22918">
    <property type="entry name" value="SEMINAL PLASMA PROTEIN"/>
    <property type="match status" value="1"/>
</dbReference>